<proteinExistence type="predicted"/>
<dbReference type="Proteomes" id="UP001285908">
    <property type="component" value="Unassembled WGS sequence"/>
</dbReference>
<sequence length="73" mass="8171">MRKYVSFAIDDDTDTCRKVRSKLAKSVTNQPSKNSMRPTLITTRPELNALYKQSSSTVPGMCAYPSVEASWVI</sequence>
<name>A0AAJ0MRP2_9PEZI</name>
<reference evidence="1 2" key="1">
    <citation type="journal article" date="2023" name="Mol. Phylogenet. Evol.">
        <title>Genome-scale phylogeny and comparative genomics of the fungal order Sordariales.</title>
        <authorList>
            <person name="Hensen N."/>
            <person name="Bonometti L."/>
            <person name="Westerberg I."/>
            <person name="Brannstrom I.O."/>
            <person name="Guillou S."/>
            <person name="Cros-Aarteil S."/>
            <person name="Calhoun S."/>
            <person name="Haridas S."/>
            <person name="Kuo A."/>
            <person name="Mondo S."/>
            <person name="Pangilinan J."/>
            <person name="Riley R."/>
            <person name="LaButti K."/>
            <person name="Andreopoulos B."/>
            <person name="Lipzen A."/>
            <person name="Chen C."/>
            <person name="Yan M."/>
            <person name="Daum C."/>
            <person name="Ng V."/>
            <person name="Clum A."/>
            <person name="Steindorff A."/>
            <person name="Ohm R.A."/>
            <person name="Martin F."/>
            <person name="Silar P."/>
            <person name="Natvig D.O."/>
            <person name="Lalanne C."/>
            <person name="Gautier V."/>
            <person name="Ament-Velasquez S.L."/>
            <person name="Kruys A."/>
            <person name="Hutchinson M.I."/>
            <person name="Powell A.J."/>
            <person name="Barry K."/>
            <person name="Miller A.N."/>
            <person name="Grigoriev I.V."/>
            <person name="Debuchy R."/>
            <person name="Gladieux P."/>
            <person name="Hiltunen Thoren M."/>
            <person name="Johannesson H."/>
        </authorList>
    </citation>
    <scope>NUCLEOTIDE SEQUENCE [LARGE SCALE GENOMIC DNA]</scope>
    <source>
        <strain evidence="1 2">FGSC 10403</strain>
    </source>
</reference>
<evidence type="ECO:0000313" key="1">
    <source>
        <dbReference type="EMBL" id="KAK3492437.1"/>
    </source>
</evidence>
<dbReference type="EMBL" id="JAULSX010000004">
    <property type="protein sequence ID" value="KAK3492437.1"/>
    <property type="molecule type" value="Genomic_DNA"/>
</dbReference>
<organism evidence="1 2">
    <name type="scientific">Neurospora hispaniola</name>
    <dbReference type="NCBI Taxonomy" id="588809"/>
    <lineage>
        <taxon>Eukaryota</taxon>
        <taxon>Fungi</taxon>
        <taxon>Dikarya</taxon>
        <taxon>Ascomycota</taxon>
        <taxon>Pezizomycotina</taxon>
        <taxon>Sordariomycetes</taxon>
        <taxon>Sordariomycetidae</taxon>
        <taxon>Sordariales</taxon>
        <taxon>Sordariaceae</taxon>
        <taxon>Neurospora</taxon>
    </lineage>
</organism>
<dbReference type="RefSeq" id="XP_062692895.1">
    <property type="nucleotide sequence ID" value="XM_062837160.1"/>
</dbReference>
<accession>A0AAJ0MRP2</accession>
<dbReference type="AlphaFoldDB" id="A0AAJ0MRP2"/>
<dbReference type="GeneID" id="87874782"/>
<comment type="caution">
    <text evidence="1">The sequence shown here is derived from an EMBL/GenBank/DDBJ whole genome shotgun (WGS) entry which is preliminary data.</text>
</comment>
<evidence type="ECO:0000313" key="2">
    <source>
        <dbReference type="Proteomes" id="UP001285908"/>
    </source>
</evidence>
<protein>
    <submittedName>
        <fullName evidence="1">Uncharacterized protein</fullName>
    </submittedName>
</protein>
<gene>
    <name evidence="1" type="ORF">B0T23DRAFT_379701</name>
</gene>
<keyword evidence="2" id="KW-1185">Reference proteome</keyword>